<evidence type="ECO:0000256" key="3">
    <source>
        <dbReference type="ARBA" id="ARBA00022574"/>
    </source>
</evidence>
<accession>A0A1S2XYB7</accession>
<dbReference type="Gene3D" id="2.130.10.10">
    <property type="entry name" value="YVTN repeat-like/Quinoprotein amine dehydrogenase"/>
    <property type="match status" value="1"/>
</dbReference>
<feature type="repeat" description="WD" evidence="5">
    <location>
        <begin position="276"/>
        <end position="317"/>
    </location>
</feature>
<comment type="subcellular location">
    <subcellularLocation>
        <location evidence="1">Cytoplasm</location>
    </subcellularLocation>
</comment>
<feature type="repeat" description="WD" evidence="5">
    <location>
        <begin position="234"/>
        <end position="275"/>
    </location>
</feature>
<dbReference type="STRING" id="3827.A0A1S2XYB7"/>
<reference evidence="7" key="1">
    <citation type="journal article" date="2013" name="Nat. Biotechnol.">
        <title>Draft genome sequence of chickpea (Cicer arietinum) provides a resource for trait improvement.</title>
        <authorList>
            <person name="Varshney R.K."/>
            <person name="Song C."/>
            <person name="Saxena R.K."/>
            <person name="Azam S."/>
            <person name="Yu S."/>
            <person name="Sharpe A.G."/>
            <person name="Cannon S."/>
            <person name="Baek J."/>
            <person name="Rosen B.D."/>
            <person name="Tar'an B."/>
            <person name="Millan T."/>
            <person name="Zhang X."/>
            <person name="Ramsay L.D."/>
            <person name="Iwata A."/>
            <person name="Wang Y."/>
            <person name="Nelson W."/>
            <person name="Farmer A.D."/>
            <person name="Gaur P.M."/>
            <person name="Soderlund C."/>
            <person name="Penmetsa R.V."/>
            <person name="Xu C."/>
            <person name="Bharti A.K."/>
            <person name="He W."/>
            <person name="Winter P."/>
            <person name="Zhao S."/>
            <person name="Hane J.K."/>
            <person name="Carrasquilla-Garcia N."/>
            <person name="Condie J.A."/>
            <person name="Upadhyaya H.D."/>
            <person name="Luo M.C."/>
            <person name="Thudi M."/>
            <person name="Gowda C.L."/>
            <person name="Singh N.P."/>
            <person name="Lichtenzveig J."/>
            <person name="Gali K.K."/>
            <person name="Rubio J."/>
            <person name="Nadarajan N."/>
            <person name="Dolezel J."/>
            <person name="Bansal K.C."/>
            <person name="Xu X."/>
            <person name="Edwards D."/>
            <person name="Zhang G."/>
            <person name="Kahl G."/>
            <person name="Gil J."/>
            <person name="Singh K.B."/>
            <person name="Datta S.K."/>
            <person name="Jackson S.A."/>
            <person name="Wang J."/>
            <person name="Cook D.R."/>
        </authorList>
    </citation>
    <scope>NUCLEOTIDE SEQUENCE [LARGE SCALE GENOMIC DNA]</scope>
    <source>
        <strain evidence="7">cv. CDC Frontier</strain>
    </source>
</reference>
<dbReference type="PROSITE" id="PS00678">
    <property type="entry name" value="WD_REPEATS_1"/>
    <property type="match status" value="3"/>
</dbReference>
<name>A0A1S2XYB7_CICAR</name>
<dbReference type="InterPro" id="IPR011047">
    <property type="entry name" value="Quinoprotein_ADH-like_sf"/>
</dbReference>
<organism evidence="7 9">
    <name type="scientific">Cicer arietinum</name>
    <name type="common">Chickpea</name>
    <name type="synonym">Garbanzo</name>
    <dbReference type="NCBI Taxonomy" id="3827"/>
    <lineage>
        <taxon>Eukaryota</taxon>
        <taxon>Viridiplantae</taxon>
        <taxon>Streptophyta</taxon>
        <taxon>Embryophyta</taxon>
        <taxon>Tracheophyta</taxon>
        <taxon>Spermatophyta</taxon>
        <taxon>Magnoliopsida</taxon>
        <taxon>eudicotyledons</taxon>
        <taxon>Gunneridae</taxon>
        <taxon>Pentapetalae</taxon>
        <taxon>rosids</taxon>
        <taxon>fabids</taxon>
        <taxon>Fabales</taxon>
        <taxon>Fabaceae</taxon>
        <taxon>Papilionoideae</taxon>
        <taxon>50 kb inversion clade</taxon>
        <taxon>NPAAA clade</taxon>
        <taxon>Hologalegina</taxon>
        <taxon>IRL clade</taxon>
        <taxon>Cicereae</taxon>
        <taxon>Cicer</taxon>
    </lineage>
</organism>
<dbReference type="eggNOG" id="KOG0296">
    <property type="taxonomic scope" value="Eukaryota"/>
</dbReference>
<reference evidence="8 9" key="2">
    <citation type="submission" date="2025-04" db="UniProtKB">
        <authorList>
            <consortium name="RefSeq"/>
        </authorList>
    </citation>
    <scope>IDENTIFICATION</scope>
    <source>
        <tissue evidence="8 9">Etiolated seedlings</tissue>
    </source>
</reference>
<dbReference type="SMART" id="SM00320">
    <property type="entry name" value="WD40"/>
    <property type="match status" value="8"/>
</dbReference>
<evidence type="ECO:0000256" key="4">
    <source>
        <dbReference type="ARBA" id="ARBA00022737"/>
    </source>
</evidence>
<feature type="repeat" description="WD" evidence="5">
    <location>
        <begin position="189"/>
        <end position="230"/>
    </location>
</feature>
<dbReference type="CDD" id="cd00200">
    <property type="entry name" value="WD40"/>
    <property type="match status" value="1"/>
</dbReference>
<dbReference type="PaxDb" id="3827-XP_004496396.1"/>
<protein>
    <submittedName>
        <fullName evidence="8 9">Angio-associated migratory cell protein</fullName>
    </submittedName>
</protein>
<keyword evidence="4" id="KW-0677">Repeat</keyword>
<sequence length="395" mass="42623">MSNPHNHDNEDHNDEEDNNDVFLDESDIIGEVAFDDENLPDADDDDSESEQVEEIDDSEHIFTGHTGELYSVACSPTGEALVATGGGDDKGFLWQINKGDWASELTGHTDSVSSLGFSYDGTFLASGSLDGTVKIWDVSGNLKGTLDGPGGGVEWLRWHPRGNLLLAGFDESSLVWMWNADNFACLMSFAGHGSSVTCGDFTPDGRLICTGSDDATLRIWNPKTGESIHVVRGHPYHTEGLTCLAINSTSTLVLTGAKDGSVHIVNITTGRVVRTLPSHSDSIECVGFAPSGSWAAIGGMDPKMIIWDLEHSLARSTCEHEYGVTCMTWLGTSYLATGSMDGIVRLWDCRSGECVRTFRGHSDGIQSLSLSANRDYLVSASLDHTARVFDVKGFC</sequence>
<dbReference type="InterPro" id="IPR020472">
    <property type="entry name" value="WD40_PAC1"/>
</dbReference>
<evidence type="ECO:0000256" key="2">
    <source>
        <dbReference type="ARBA" id="ARBA00022490"/>
    </source>
</evidence>
<evidence type="ECO:0000313" key="9">
    <source>
        <dbReference type="RefSeq" id="XP_004496398.1"/>
    </source>
</evidence>
<dbReference type="InterPro" id="IPR001680">
    <property type="entry name" value="WD40_rpt"/>
</dbReference>
<dbReference type="SUPFAM" id="SSF50998">
    <property type="entry name" value="Quinoprotein alcohol dehydrogenase-like"/>
    <property type="match status" value="1"/>
</dbReference>
<evidence type="ECO:0000313" key="7">
    <source>
        <dbReference type="Proteomes" id="UP000087171"/>
    </source>
</evidence>
<keyword evidence="3 5" id="KW-0853">WD repeat</keyword>
<feature type="repeat" description="WD" evidence="5">
    <location>
        <begin position="358"/>
        <end position="392"/>
    </location>
</feature>
<evidence type="ECO:0000256" key="6">
    <source>
        <dbReference type="SAM" id="MobiDB-lite"/>
    </source>
</evidence>
<keyword evidence="7" id="KW-1185">Reference proteome</keyword>
<dbReference type="Proteomes" id="UP000087171">
    <property type="component" value="Chromosome Ca4"/>
</dbReference>
<dbReference type="PANTHER" id="PTHR19857">
    <property type="entry name" value="MITOCHONDRIAL DIVISION PROTEIN 1-RELATED"/>
    <property type="match status" value="1"/>
</dbReference>
<proteinExistence type="predicted"/>
<dbReference type="OrthoDB" id="10261640at2759"/>
<evidence type="ECO:0000256" key="5">
    <source>
        <dbReference type="PROSITE-ProRule" id="PRU00221"/>
    </source>
</evidence>
<feature type="compositionally biased region" description="Acidic residues" evidence="6">
    <location>
        <begin position="11"/>
        <end position="26"/>
    </location>
</feature>
<evidence type="ECO:0000313" key="8">
    <source>
        <dbReference type="RefSeq" id="XP_004496397.1"/>
    </source>
</evidence>
<dbReference type="PROSITE" id="PS50082">
    <property type="entry name" value="WD_REPEATS_2"/>
    <property type="match status" value="7"/>
</dbReference>
<dbReference type="FunFam" id="2.130.10.10:FF:000074">
    <property type="entry name" value="Angio-associated migratory cell protein-like protein"/>
    <property type="match status" value="1"/>
</dbReference>
<evidence type="ECO:0000256" key="1">
    <source>
        <dbReference type="ARBA" id="ARBA00004496"/>
    </source>
</evidence>
<dbReference type="RefSeq" id="XP_004496397.1">
    <property type="nucleotide sequence ID" value="XM_004496340.3"/>
</dbReference>
<dbReference type="InterPro" id="IPR015943">
    <property type="entry name" value="WD40/YVTN_repeat-like_dom_sf"/>
</dbReference>
<dbReference type="PANTHER" id="PTHR19857:SF8">
    <property type="entry name" value="ANGIO-ASSOCIATED MIGRATORY CELL PROTEIN"/>
    <property type="match status" value="1"/>
</dbReference>
<dbReference type="PRINTS" id="PR00320">
    <property type="entry name" value="GPROTEINBRPT"/>
</dbReference>
<feature type="compositionally biased region" description="Basic and acidic residues" evidence="6">
    <location>
        <begin position="1"/>
        <end position="10"/>
    </location>
</feature>
<gene>
    <name evidence="8 9" type="primary">LOC101499983</name>
</gene>
<dbReference type="InterPro" id="IPR051179">
    <property type="entry name" value="WD_repeat_multifunction"/>
</dbReference>
<keyword evidence="2" id="KW-0963">Cytoplasm</keyword>
<dbReference type="PROSITE" id="PS50294">
    <property type="entry name" value="WD_REPEATS_REGION"/>
    <property type="match status" value="5"/>
</dbReference>
<dbReference type="GO" id="GO:0005737">
    <property type="term" value="C:cytoplasm"/>
    <property type="evidence" value="ECO:0007669"/>
    <property type="project" value="UniProtKB-SubCell"/>
</dbReference>
<feature type="repeat" description="WD" evidence="5">
    <location>
        <begin position="105"/>
        <end position="139"/>
    </location>
</feature>
<dbReference type="RefSeq" id="XP_004496398.1">
    <property type="nucleotide sequence ID" value="XM_004496341.3"/>
</dbReference>
<feature type="region of interest" description="Disordered" evidence="6">
    <location>
        <begin position="1"/>
        <end position="26"/>
    </location>
</feature>
<feature type="repeat" description="WD" evidence="5">
    <location>
        <begin position="62"/>
        <end position="104"/>
    </location>
</feature>
<dbReference type="InterPro" id="IPR019775">
    <property type="entry name" value="WD40_repeat_CS"/>
</dbReference>
<dbReference type="Pfam" id="PF00400">
    <property type="entry name" value="WD40"/>
    <property type="match status" value="8"/>
</dbReference>
<dbReference type="AlphaFoldDB" id="A0A1S2XYB7"/>
<feature type="repeat" description="WD" evidence="5">
    <location>
        <begin position="317"/>
        <end position="357"/>
    </location>
</feature>
<dbReference type="KEGG" id="cam:101499983"/>
<dbReference type="GeneID" id="101499983"/>